<feature type="binding site" evidence="7">
    <location>
        <position position="32"/>
    </location>
    <ligand>
        <name>substrate</name>
    </ligand>
</feature>
<dbReference type="EMBL" id="CP095073">
    <property type="protein sequence ID" value="UOQ42537.1"/>
    <property type="molecule type" value="Genomic_DNA"/>
</dbReference>
<comment type="caution">
    <text evidence="7">Lacks conserved residue(s) required for the propagation of feature annotation.</text>
</comment>
<dbReference type="Gene3D" id="3.40.50.300">
    <property type="entry name" value="P-loop containing nucleotide triphosphate hydrolases"/>
    <property type="match status" value="1"/>
</dbReference>
<dbReference type="InterPro" id="IPR031322">
    <property type="entry name" value="Shikimate/glucono_kinase"/>
</dbReference>
<dbReference type="SUPFAM" id="SSF52540">
    <property type="entry name" value="P-loop containing nucleoside triphosphate hydrolases"/>
    <property type="match status" value="1"/>
</dbReference>
<keyword evidence="7" id="KW-0479">Metal-binding</keyword>
<keyword evidence="3 7" id="KW-0547">Nucleotide-binding</keyword>
<dbReference type="GO" id="GO:0016301">
    <property type="term" value="F:kinase activity"/>
    <property type="evidence" value="ECO:0007669"/>
    <property type="project" value="UniProtKB-KW"/>
</dbReference>
<dbReference type="PRINTS" id="PR01100">
    <property type="entry name" value="SHIKIMTKNASE"/>
</dbReference>
<keyword evidence="4 7" id="KW-0418">Kinase</keyword>
<feature type="binding site" evidence="7">
    <location>
        <position position="56"/>
    </location>
    <ligand>
        <name>substrate</name>
    </ligand>
</feature>
<comment type="similarity">
    <text evidence="7">Belongs to the shikimate kinase family.</text>
</comment>
<name>A0ABY4EET0_9BACI</name>
<comment type="cofactor">
    <cofactor evidence="7">
        <name>Mg(2+)</name>
        <dbReference type="ChEBI" id="CHEBI:18420"/>
    </cofactor>
    <text evidence="7">Binds 1 Mg(2+) ion per subunit.</text>
</comment>
<keyword evidence="7" id="KW-0460">Magnesium</keyword>
<feature type="binding site" evidence="7">
    <location>
        <begin position="10"/>
        <end position="15"/>
    </location>
    <ligand>
        <name>ATP</name>
        <dbReference type="ChEBI" id="CHEBI:30616"/>
    </ligand>
</feature>
<feature type="binding site" evidence="7">
    <location>
        <position position="76"/>
    </location>
    <ligand>
        <name>substrate</name>
    </ligand>
</feature>
<dbReference type="RefSeq" id="WP_244707728.1">
    <property type="nucleotide sequence ID" value="NZ_CP095073.1"/>
</dbReference>
<comment type="function">
    <text evidence="7">Catalyzes the specific phosphorylation of the 3-hydroxyl group of shikimic acid using ATP as a cosubstrate.</text>
</comment>
<keyword evidence="9" id="KW-1185">Reference proteome</keyword>
<gene>
    <name evidence="7" type="primary">aroK</name>
    <name evidence="8" type="ORF">MUN89_11110</name>
</gene>
<evidence type="ECO:0000256" key="4">
    <source>
        <dbReference type="ARBA" id="ARBA00022777"/>
    </source>
</evidence>
<protein>
    <recommendedName>
        <fullName evidence="7">Shikimate kinase</fullName>
        <shortName evidence="7">SK</shortName>
        <ecNumber evidence="7">2.7.1.71</ecNumber>
    </recommendedName>
</protein>
<evidence type="ECO:0000313" key="8">
    <source>
        <dbReference type="EMBL" id="UOQ42537.1"/>
    </source>
</evidence>
<dbReference type="CDD" id="cd00464">
    <property type="entry name" value="SK"/>
    <property type="match status" value="1"/>
</dbReference>
<evidence type="ECO:0000256" key="6">
    <source>
        <dbReference type="ARBA" id="ARBA00023141"/>
    </source>
</evidence>
<comment type="subcellular location">
    <subcellularLocation>
        <location evidence="7">Cytoplasm</location>
    </subcellularLocation>
</comment>
<dbReference type="InterPro" id="IPR000623">
    <property type="entry name" value="Shikimate_kinase/TSH1"/>
</dbReference>
<evidence type="ECO:0000256" key="1">
    <source>
        <dbReference type="ARBA" id="ARBA00022605"/>
    </source>
</evidence>
<feature type="binding site" evidence="7">
    <location>
        <position position="113"/>
    </location>
    <ligand>
        <name>ATP</name>
        <dbReference type="ChEBI" id="CHEBI:30616"/>
    </ligand>
</feature>
<keyword evidence="2 7" id="KW-0808">Transferase</keyword>
<dbReference type="PANTHER" id="PTHR21087:SF16">
    <property type="entry name" value="SHIKIMATE KINASE 1, CHLOROPLASTIC"/>
    <property type="match status" value="1"/>
</dbReference>
<dbReference type="HAMAP" id="MF_00109">
    <property type="entry name" value="Shikimate_kinase"/>
    <property type="match status" value="1"/>
</dbReference>
<keyword evidence="5 7" id="KW-0067">ATP-binding</keyword>
<keyword evidence="6 7" id="KW-0057">Aromatic amino acid biosynthesis</keyword>
<evidence type="ECO:0000256" key="2">
    <source>
        <dbReference type="ARBA" id="ARBA00022679"/>
    </source>
</evidence>
<dbReference type="InterPro" id="IPR027417">
    <property type="entry name" value="P-loop_NTPase"/>
</dbReference>
<reference evidence="8 9" key="1">
    <citation type="submission" date="2022-04" db="EMBL/GenBank/DDBJ databases">
        <title>Halobacillus sp. isolated from saltern.</title>
        <authorList>
            <person name="Won M."/>
            <person name="Lee C.-M."/>
            <person name="Woen H.-Y."/>
            <person name="Kwon S.-W."/>
        </authorList>
    </citation>
    <scope>NUCLEOTIDE SEQUENCE [LARGE SCALE GENOMIC DNA]</scope>
    <source>
        <strain evidence="8 9">SSBR10-3</strain>
    </source>
</reference>
<keyword evidence="1 7" id="KW-0028">Amino-acid biosynthesis</keyword>
<comment type="pathway">
    <text evidence="7">Metabolic intermediate biosynthesis; chorismate biosynthesis; chorismate from D-erythrose 4-phosphate and phosphoenolpyruvate: step 5/7.</text>
</comment>
<sequence length="164" mass="18978">MKLFLTGYMGSGKSTVAEQLSQLLNLAYIEMDHEIERMEELTIPEIFEHFGEEYFRRKETELLKNTAEECIISTGGGVILKEENRRLLKKGVVIYLNASWDTICERLVNDQTRPLWNGNDDNKKEHFTGRLPLYKETADIVIDVDNKKPEVIAKQIVARLNSHH</sequence>
<dbReference type="PANTHER" id="PTHR21087">
    <property type="entry name" value="SHIKIMATE KINASE"/>
    <property type="match status" value="1"/>
</dbReference>
<proteinExistence type="inferred from homology"/>
<accession>A0ABY4EET0</accession>
<feature type="binding site" evidence="7">
    <location>
        <position position="130"/>
    </location>
    <ligand>
        <name>substrate</name>
    </ligand>
</feature>
<evidence type="ECO:0000256" key="3">
    <source>
        <dbReference type="ARBA" id="ARBA00022741"/>
    </source>
</evidence>
<evidence type="ECO:0000256" key="7">
    <source>
        <dbReference type="HAMAP-Rule" id="MF_00109"/>
    </source>
</evidence>
<evidence type="ECO:0000256" key="5">
    <source>
        <dbReference type="ARBA" id="ARBA00022840"/>
    </source>
</evidence>
<dbReference type="Proteomes" id="UP000831787">
    <property type="component" value="Chromosome"/>
</dbReference>
<comment type="catalytic activity">
    <reaction evidence="7">
        <text>shikimate + ATP = 3-phosphoshikimate + ADP + H(+)</text>
        <dbReference type="Rhea" id="RHEA:13121"/>
        <dbReference type="ChEBI" id="CHEBI:15378"/>
        <dbReference type="ChEBI" id="CHEBI:30616"/>
        <dbReference type="ChEBI" id="CHEBI:36208"/>
        <dbReference type="ChEBI" id="CHEBI:145989"/>
        <dbReference type="ChEBI" id="CHEBI:456216"/>
        <dbReference type="EC" id="2.7.1.71"/>
    </reaction>
</comment>
<dbReference type="Pfam" id="PF01202">
    <property type="entry name" value="SKI"/>
    <property type="match status" value="1"/>
</dbReference>
<keyword evidence="7" id="KW-0963">Cytoplasm</keyword>
<evidence type="ECO:0000313" key="9">
    <source>
        <dbReference type="Proteomes" id="UP000831787"/>
    </source>
</evidence>
<feature type="binding site" evidence="7">
    <location>
        <position position="14"/>
    </location>
    <ligand>
        <name>Mg(2+)</name>
        <dbReference type="ChEBI" id="CHEBI:18420"/>
    </ligand>
</feature>
<comment type="subunit">
    <text evidence="7">Monomer.</text>
</comment>
<dbReference type="EC" id="2.7.1.71" evidence="7"/>
<organism evidence="8 9">
    <name type="scientific">Halobacillus salinarum</name>
    <dbReference type="NCBI Taxonomy" id="2932257"/>
    <lineage>
        <taxon>Bacteria</taxon>
        <taxon>Bacillati</taxon>
        <taxon>Bacillota</taxon>
        <taxon>Bacilli</taxon>
        <taxon>Bacillales</taxon>
        <taxon>Bacillaceae</taxon>
        <taxon>Halobacillus</taxon>
    </lineage>
</organism>